<evidence type="ECO:0008006" key="3">
    <source>
        <dbReference type="Google" id="ProtNLM"/>
    </source>
</evidence>
<gene>
    <name evidence="1" type="ORF">SARC_16670</name>
</gene>
<feature type="non-terminal residue" evidence="1">
    <location>
        <position position="1"/>
    </location>
</feature>
<dbReference type="RefSeq" id="XP_014144700.1">
    <property type="nucleotide sequence ID" value="XM_014289225.1"/>
</dbReference>
<dbReference type="AlphaFoldDB" id="A0A0L0F3P8"/>
<accession>A0A0L0F3P8</accession>
<dbReference type="Proteomes" id="UP000054560">
    <property type="component" value="Unassembled WGS sequence"/>
</dbReference>
<organism evidence="1 2">
    <name type="scientific">Sphaeroforma arctica JP610</name>
    <dbReference type="NCBI Taxonomy" id="667725"/>
    <lineage>
        <taxon>Eukaryota</taxon>
        <taxon>Ichthyosporea</taxon>
        <taxon>Ichthyophonida</taxon>
        <taxon>Sphaeroforma</taxon>
    </lineage>
</organism>
<evidence type="ECO:0000313" key="2">
    <source>
        <dbReference type="Proteomes" id="UP000054560"/>
    </source>
</evidence>
<dbReference type="EMBL" id="KQ250221">
    <property type="protein sequence ID" value="KNC70798.1"/>
    <property type="molecule type" value="Genomic_DNA"/>
</dbReference>
<keyword evidence="2" id="KW-1185">Reference proteome</keyword>
<sequence length="136" mass="14316">RLTSEPNILSFGDGFFNSYPKINQIVVTNFDGNFVFNANAVPAGSSLNVLSIRNSGLTEIDVTGLPTATVFDFSENVLKNFAPIYDGTNAIQELALEGNVVTRTDFAAGNAGEAVIDTVLAFPADLAGTDATPARL</sequence>
<dbReference type="SUPFAM" id="SSF52058">
    <property type="entry name" value="L domain-like"/>
    <property type="match status" value="1"/>
</dbReference>
<dbReference type="GeneID" id="25917174"/>
<evidence type="ECO:0000313" key="1">
    <source>
        <dbReference type="EMBL" id="KNC70798.1"/>
    </source>
</evidence>
<protein>
    <recommendedName>
        <fullName evidence="3">Receptor L-domain domain-containing protein</fullName>
    </recommendedName>
</protein>
<reference evidence="1 2" key="1">
    <citation type="submission" date="2011-02" db="EMBL/GenBank/DDBJ databases">
        <title>The Genome Sequence of Sphaeroforma arctica JP610.</title>
        <authorList>
            <consortium name="The Broad Institute Genome Sequencing Platform"/>
            <person name="Russ C."/>
            <person name="Cuomo C."/>
            <person name="Young S.K."/>
            <person name="Zeng Q."/>
            <person name="Gargeya S."/>
            <person name="Alvarado L."/>
            <person name="Berlin A."/>
            <person name="Chapman S.B."/>
            <person name="Chen Z."/>
            <person name="Freedman E."/>
            <person name="Gellesch M."/>
            <person name="Goldberg J."/>
            <person name="Griggs A."/>
            <person name="Gujja S."/>
            <person name="Heilman E."/>
            <person name="Heiman D."/>
            <person name="Howarth C."/>
            <person name="Mehta T."/>
            <person name="Neiman D."/>
            <person name="Pearson M."/>
            <person name="Roberts A."/>
            <person name="Saif S."/>
            <person name="Shea T."/>
            <person name="Shenoy N."/>
            <person name="Sisk P."/>
            <person name="Stolte C."/>
            <person name="Sykes S."/>
            <person name="White J."/>
            <person name="Yandava C."/>
            <person name="Burger G."/>
            <person name="Gray M.W."/>
            <person name="Holland P.W.H."/>
            <person name="King N."/>
            <person name="Lang F.B.F."/>
            <person name="Roger A.J."/>
            <person name="Ruiz-Trillo I."/>
            <person name="Haas B."/>
            <person name="Nusbaum C."/>
            <person name="Birren B."/>
        </authorList>
    </citation>
    <scope>NUCLEOTIDE SEQUENCE [LARGE SCALE GENOMIC DNA]</scope>
    <source>
        <strain evidence="1 2">JP610</strain>
    </source>
</reference>
<proteinExistence type="predicted"/>
<name>A0A0L0F3P8_9EUKA</name>